<sequence length="123" mass="14575">MVRHIEMYLTDEEYNILVKKKGKQNWKNFILGLALKNDKTAYMTQKVNELFAYLITESEVDSEIMKTLKELTIVYLNKNYVEALKYLAKLEHLTNNVTKTKKEEQKHEIDKEVEDIIKSEMEG</sequence>
<accession>Q5DVF9</accession>
<protein>
    <submittedName>
        <fullName evidence="1">Uncharacterized protein</fullName>
    </submittedName>
</protein>
<dbReference type="EMBL" id="AJ852505">
    <property type="protein sequence ID" value="CAH65773.1"/>
    <property type="molecule type" value="Genomic_DNA"/>
</dbReference>
<reference evidence="1" key="1">
    <citation type="journal article" date="2005" name="Archaea">
        <title>Novel RepA-MCM proteins encoded in plasmids pTAU4, pORA1 and pTIK4 from Sulfolobus neozealandicus.</title>
        <authorList>
            <person name="Greve B."/>
            <person name="Jensen S."/>
            <person name="Phan H."/>
            <person name="Brugger K."/>
            <person name="Zillig W."/>
            <person name="She Q."/>
            <person name="Garrett R."/>
        </authorList>
    </citation>
    <scope>NUCLEOTIDE SEQUENCE</scope>
    <source>
        <strain evidence="1">32/4</strain>
        <plasmid evidence="1">pTAU4</plasmid>
    </source>
</reference>
<proteinExistence type="predicted"/>
<evidence type="ECO:0000313" key="1">
    <source>
        <dbReference type="EMBL" id="CAH65773.1"/>
    </source>
</evidence>
<geneLocation type="plasmid" evidence="1">
    <name>pTAU4</name>
</geneLocation>
<keyword evidence="1" id="KW-0614">Plasmid</keyword>
<dbReference type="AlphaFoldDB" id="Q5DVF9"/>
<name>Q5DVF9_9CREN</name>
<organism evidence="1">
    <name type="scientific">Sulfolobus neozealandicus</name>
    <dbReference type="NCBI Taxonomy" id="299422"/>
    <lineage>
        <taxon>Archaea</taxon>
        <taxon>Thermoproteota</taxon>
        <taxon>Thermoprotei</taxon>
        <taxon>Sulfolobales</taxon>
        <taxon>Sulfolobaceae</taxon>
        <taxon>Sulfolobus</taxon>
    </lineage>
</organism>